<feature type="compositionally biased region" description="Low complexity" evidence="1">
    <location>
        <begin position="85"/>
        <end position="99"/>
    </location>
</feature>
<dbReference type="AlphaFoldDB" id="A0AAP0F874"/>
<feature type="compositionally biased region" description="Low complexity" evidence="1">
    <location>
        <begin position="32"/>
        <end position="41"/>
    </location>
</feature>
<comment type="caution">
    <text evidence="2">The sequence shown here is derived from an EMBL/GenBank/DDBJ whole genome shotgun (WGS) entry which is preliminary data.</text>
</comment>
<feature type="region of interest" description="Disordered" evidence="1">
    <location>
        <begin position="1"/>
        <end position="119"/>
    </location>
</feature>
<accession>A0AAP0F874</accession>
<keyword evidence="3" id="KW-1185">Reference proteome</keyword>
<gene>
    <name evidence="2" type="ORF">Scep_022554</name>
</gene>
<evidence type="ECO:0000313" key="2">
    <source>
        <dbReference type="EMBL" id="KAK9105710.1"/>
    </source>
</evidence>
<reference evidence="2 3" key="1">
    <citation type="submission" date="2024-01" db="EMBL/GenBank/DDBJ databases">
        <title>Genome assemblies of Stephania.</title>
        <authorList>
            <person name="Yang L."/>
        </authorList>
    </citation>
    <scope>NUCLEOTIDE SEQUENCE [LARGE SCALE GENOMIC DNA]</scope>
    <source>
        <strain evidence="2">JXDWG</strain>
        <tissue evidence="2">Leaf</tissue>
    </source>
</reference>
<protein>
    <submittedName>
        <fullName evidence="2">Uncharacterized protein</fullName>
    </submittedName>
</protein>
<sequence length="139" mass="14710">MEDAGEEQGSDAGEEKWCLTSGGGSGGDDDTGAAVTLATTRARARGESDTAAARDDNSNRRAQGSSSDSAAMRARWRDALRTRGTRGATRATARWRVAGPIDPRRDNNSGQGVVTSTKLDKAMDSNGFWIRDLHEGHGT</sequence>
<organism evidence="2 3">
    <name type="scientific">Stephania cephalantha</name>
    <dbReference type="NCBI Taxonomy" id="152367"/>
    <lineage>
        <taxon>Eukaryota</taxon>
        <taxon>Viridiplantae</taxon>
        <taxon>Streptophyta</taxon>
        <taxon>Embryophyta</taxon>
        <taxon>Tracheophyta</taxon>
        <taxon>Spermatophyta</taxon>
        <taxon>Magnoliopsida</taxon>
        <taxon>Ranunculales</taxon>
        <taxon>Menispermaceae</taxon>
        <taxon>Menispermoideae</taxon>
        <taxon>Cissampelideae</taxon>
        <taxon>Stephania</taxon>
    </lineage>
</organism>
<proteinExistence type="predicted"/>
<evidence type="ECO:0000256" key="1">
    <source>
        <dbReference type="SAM" id="MobiDB-lite"/>
    </source>
</evidence>
<name>A0AAP0F874_9MAGN</name>
<feature type="compositionally biased region" description="Basic and acidic residues" evidence="1">
    <location>
        <begin position="44"/>
        <end position="59"/>
    </location>
</feature>
<dbReference type="EMBL" id="JBBNAG010000009">
    <property type="protein sequence ID" value="KAK9105710.1"/>
    <property type="molecule type" value="Genomic_DNA"/>
</dbReference>
<dbReference type="Proteomes" id="UP001419268">
    <property type="component" value="Unassembled WGS sequence"/>
</dbReference>
<feature type="compositionally biased region" description="Polar residues" evidence="1">
    <location>
        <begin position="108"/>
        <end position="117"/>
    </location>
</feature>
<evidence type="ECO:0000313" key="3">
    <source>
        <dbReference type="Proteomes" id="UP001419268"/>
    </source>
</evidence>